<dbReference type="PROSITE" id="PS51186">
    <property type="entry name" value="GNAT"/>
    <property type="match status" value="1"/>
</dbReference>
<dbReference type="KEGG" id="cad:Curi_c29510"/>
<dbReference type="OrthoDB" id="9785602at2"/>
<dbReference type="HOGENOM" id="CLU_013985_3_1_9"/>
<protein>
    <submittedName>
        <fullName evidence="2">Acetyltransferase, GNAT family</fullName>
    </submittedName>
</protein>
<name>K0B476_GOTA9</name>
<dbReference type="InterPro" id="IPR051531">
    <property type="entry name" value="N-acetyltransferase"/>
</dbReference>
<dbReference type="PANTHER" id="PTHR43792">
    <property type="entry name" value="GNAT FAMILY, PUTATIVE (AFU_ORTHOLOGUE AFUA_3G00765)-RELATED-RELATED"/>
    <property type="match status" value="1"/>
</dbReference>
<dbReference type="RefSeq" id="WP_014969051.1">
    <property type="nucleotide sequence ID" value="NC_018664.1"/>
</dbReference>
<dbReference type="Gene3D" id="3.40.630.30">
    <property type="match status" value="1"/>
</dbReference>
<dbReference type="InterPro" id="IPR000182">
    <property type="entry name" value="GNAT_dom"/>
</dbReference>
<organism evidence="2 3">
    <name type="scientific">Gottschalkia acidurici (strain ATCC 7906 / DSM 604 / BCRC 14475 / CIP 104303 / KCTC 5404 / NCIMB 10678 / 9a)</name>
    <name type="common">Clostridium acidurici</name>
    <dbReference type="NCBI Taxonomy" id="1128398"/>
    <lineage>
        <taxon>Bacteria</taxon>
        <taxon>Bacillati</taxon>
        <taxon>Bacillota</taxon>
        <taxon>Tissierellia</taxon>
        <taxon>Tissierellales</taxon>
        <taxon>Gottschalkiaceae</taxon>
        <taxon>Gottschalkia</taxon>
    </lineage>
</organism>
<evidence type="ECO:0000259" key="1">
    <source>
        <dbReference type="PROSITE" id="PS51186"/>
    </source>
</evidence>
<keyword evidence="3" id="KW-1185">Reference proteome</keyword>
<reference evidence="2 3" key="1">
    <citation type="journal article" date="2012" name="PLoS ONE">
        <title>The purine-utilizing bacterium Clostridium acidurici 9a: a genome-guided metabolic reconsideration.</title>
        <authorList>
            <person name="Hartwich K."/>
            <person name="Poehlein A."/>
            <person name="Daniel R."/>
        </authorList>
    </citation>
    <scope>NUCLEOTIDE SEQUENCE [LARGE SCALE GENOMIC DNA]</scope>
    <source>
        <strain evidence="3">ATCC 7906 / DSM 604 / BCRC 14475 / CIP 104303 / KCTC 5404 / NCIMB 10678 / 9a</strain>
    </source>
</reference>
<proteinExistence type="predicted"/>
<evidence type="ECO:0000313" key="3">
    <source>
        <dbReference type="Proteomes" id="UP000006094"/>
    </source>
</evidence>
<feature type="domain" description="N-acetyltransferase" evidence="1">
    <location>
        <begin position="10"/>
        <end position="172"/>
    </location>
</feature>
<evidence type="ECO:0000313" key="2">
    <source>
        <dbReference type="EMBL" id="AFS79917.1"/>
    </source>
</evidence>
<dbReference type="GO" id="GO:0016747">
    <property type="term" value="F:acyltransferase activity, transferring groups other than amino-acyl groups"/>
    <property type="evidence" value="ECO:0007669"/>
    <property type="project" value="InterPro"/>
</dbReference>
<dbReference type="InterPro" id="IPR016181">
    <property type="entry name" value="Acyl_CoA_acyltransferase"/>
</dbReference>
<dbReference type="Proteomes" id="UP000006094">
    <property type="component" value="Chromosome"/>
</dbReference>
<dbReference type="eggNOG" id="COG1670">
    <property type="taxonomic scope" value="Bacteria"/>
</dbReference>
<accession>K0B476</accession>
<dbReference type="SUPFAM" id="SSF55729">
    <property type="entry name" value="Acyl-CoA N-acyltransferases (Nat)"/>
    <property type="match status" value="1"/>
</dbReference>
<dbReference type="PANTHER" id="PTHR43792:SF1">
    <property type="entry name" value="N-ACETYLTRANSFERASE DOMAIN-CONTAINING PROTEIN"/>
    <property type="match status" value="1"/>
</dbReference>
<dbReference type="STRING" id="1128398.Curi_c29510"/>
<dbReference type="PATRIC" id="fig|1128398.3.peg.3023"/>
<dbReference type="Pfam" id="PF13302">
    <property type="entry name" value="Acetyltransf_3"/>
    <property type="match status" value="1"/>
</dbReference>
<gene>
    <name evidence="2" type="ordered locus">Curi_c29510</name>
</gene>
<dbReference type="AlphaFoldDB" id="K0B476"/>
<dbReference type="EMBL" id="CP003326">
    <property type="protein sequence ID" value="AFS79917.1"/>
    <property type="molecule type" value="Genomic_DNA"/>
</dbReference>
<sequence>MKYIIETSRLRLRHIMHDDFPELCKILQNIDVMYAWEHAFTDNEVMEWIEKNIERYKKDGYSYFLAIEKANNQIVGLIGPLVEDIESESHIGVAYILNKEHWHKGYAVEGVKASIDYAFKTLGAEKVIAQIRPENINSRKVAEKLGMIVEGEYIKYYKGKEMPHLIYSIKKDTKI</sequence>